<dbReference type="GO" id="GO:0008903">
    <property type="term" value="F:hydroxypyruvate isomerase activity"/>
    <property type="evidence" value="ECO:0007669"/>
    <property type="project" value="TreeGrafter"/>
</dbReference>
<dbReference type="InterPro" id="IPR036237">
    <property type="entry name" value="Xyl_isomerase-like_sf"/>
</dbReference>
<feature type="domain" description="Xylose isomerase-like TIM barrel" evidence="2">
    <location>
        <begin position="23"/>
        <end position="243"/>
    </location>
</feature>
<gene>
    <name evidence="3" type="ORF">SAMN05421580_11643</name>
</gene>
<protein>
    <submittedName>
        <fullName evidence="3">Hydroxypyruvate isomerase</fullName>
    </submittedName>
</protein>
<organism evidence="3 4">
    <name type="scientific">Rhodobacter aestuarii</name>
    <dbReference type="NCBI Taxonomy" id="453582"/>
    <lineage>
        <taxon>Bacteria</taxon>
        <taxon>Pseudomonadati</taxon>
        <taxon>Pseudomonadota</taxon>
        <taxon>Alphaproteobacteria</taxon>
        <taxon>Rhodobacterales</taxon>
        <taxon>Rhodobacter group</taxon>
        <taxon>Rhodobacter</taxon>
    </lineage>
</organism>
<evidence type="ECO:0000313" key="4">
    <source>
        <dbReference type="Proteomes" id="UP000186221"/>
    </source>
</evidence>
<dbReference type="InterPro" id="IPR050417">
    <property type="entry name" value="Sugar_Epim/Isomerase"/>
</dbReference>
<dbReference type="STRING" id="453582.SAMN05421580_11643"/>
<dbReference type="PANTHER" id="PTHR43489:SF6">
    <property type="entry name" value="HYDROXYPYRUVATE ISOMERASE-RELATED"/>
    <property type="match status" value="1"/>
</dbReference>
<dbReference type="Gene3D" id="3.20.20.150">
    <property type="entry name" value="Divalent-metal-dependent TIM barrel enzymes"/>
    <property type="match status" value="1"/>
</dbReference>
<dbReference type="AlphaFoldDB" id="A0A1N7QDN9"/>
<sequence length="247" mass="26627">MRLRLAADLSTLFLELPEPARFGAAQAAGFSGISLPAPYDGPVQDLRDRLVMNGLVFTSMQAPPPNYTGALPGFAAARDGQDRFQRDFKRMARYADVLKPAVVELRAGPEGDFATLVENLRWACDAAPKRVFAIAPYASGDFLTGYDQLAEVLDAVSQPNLGLLLDTCEAVALGAAPLALWERFAPQVKLIRLAAAPDRSTPGSDGLDLKALFKQVSKDKFKGWISADYVPKLTTSAELGWLSAAKK</sequence>
<accession>A0A1N7QDN9</accession>
<keyword evidence="4" id="KW-1185">Reference proteome</keyword>
<dbReference type="Proteomes" id="UP000186221">
    <property type="component" value="Unassembled WGS sequence"/>
</dbReference>
<dbReference type="SUPFAM" id="SSF51658">
    <property type="entry name" value="Xylose isomerase-like"/>
    <property type="match status" value="1"/>
</dbReference>
<proteinExistence type="predicted"/>
<keyword evidence="3" id="KW-0670">Pyruvate</keyword>
<dbReference type="EMBL" id="FTOG01000016">
    <property type="protein sequence ID" value="SIT20970.1"/>
    <property type="molecule type" value="Genomic_DNA"/>
</dbReference>
<dbReference type="InterPro" id="IPR013022">
    <property type="entry name" value="Xyl_isomerase-like_TIM-brl"/>
</dbReference>
<dbReference type="OrthoDB" id="9786584at2"/>
<evidence type="ECO:0000256" key="1">
    <source>
        <dbReference type="ARBA" id="ARBA00023235"/>
    </source>
</evidence>
<dbReference type="GO" id="GO:0046487">
    <property type="term" value="P:glyoxylate metabolic process"/>
    <property type="evidence" value="ECO:0007669"/>
    <property type="project" value="TreeGrafter"/>
</dbReference>
<evidence type="ECO:0000313" key="3">
    <source>
        <dbReference type="EMBL" id="SIT20970.1"/>
    </source>
</evidence>
<dbReference type="Pfam" id="PF01261">
    <property type="entry name" value="AP_endonuc_2"/>
    <property type="match status" value="1"/>
</dbReference>
<reference evidence="4" key="1">
    <citation type="submission" date="2017-01" db="EMBL/GenBank/DDBJ databases">
        <authorList>
            <person name="Varghese N."/>
            <person name="Submissions S."/>
        </authorList>
    </citation>
    <scope>NUCLEOTIDE SEQUENCE [LARGE SCALE GENOMIC DNA]</scope>
    <source>
        <strain evidence="4">DSM 19945</strain>
    </source>
</reference>
<dbReference type="PANTHER" id="PTHR43489">
    <property type="entry name" value="ISOMERASE"/>
    <property type="match status" value="1"/>
</dbReference>
<keyword evidence="1 3" id="KW-0413">Isomerase</keyword>
<evidence type="ECO:0000259" key="2">
    <source>
        <dbReference type="Pfam" id="PF01261"/>
    </source>
</evidence>
<name>A0A1N7QDN9_9RHOB</name>
<dbReference type="RefSeq" id="WP_076486388.1">
    <property type="nucleotide sequence ID" value="NZ_FTOG01000016.1"/>
</dbReference>